<dbReference type="GeneID" id="4623195"/>
<dbReference type="eggNOG" id="KOG0069">
    <property type="taxonomic scope" value="Eukaryota"/>
</dbReference>
<proteinExistence type="predicted"/>
<protein>
    <submittedName>
        <fullName evidence="3">AGR227Wp</fullName>
    </submittedName>
</protein>
<dbReference type="KEGG" id="ago:AGOS_AGR227W"/>
<dbReference type="SUPFAM" id="SSF52283">
    <property type="entry name" value="Formate/glycerate dehydrogenase catalytic domain-like"/>
    <property type="match status" value="1"/>
</dbReference>
<dbReference type="STRING" id="284811.Q74ZW7"/>
<evidence type="ECO:0000256" key="1">
    <source>
        <dbReference type="ARBA" id="ARBA00023002"/>
    </source>
</evidence>
<dbReference type="Proteomes" id="UP000000591">
    <property type="component" value="Chromosome VII"/>
</dbReference>
<sequence>MTKPKVLLPYASRWEVADYIPEWCDVASLVEFVPCKLTTREAFCACFADSDAAALWFTEDLFSLSVDTAALIAHRPRALRLIAVPWVGCDFLETDTLRRDADITVCNIGPTAADNVADIAAYLTLSCFRLTSFWEHSFRFVDRNVWDCRAYVGSEGSEQITVQTITSGGRTEQTMRYPGRFSSADGKLQNVARDFSIVGKILESPTEKNALILGFGAIGQAVGRRLSLGLGMHVSYYKRSGPLPAGQLTYPAQFHAAMTDEMWAAADLVVLALPGAPATDNLLNAATLAKCKDGVRIVNIGRGSCVDEDALLAALDSGKVHSAGLDVYKNEEAVVDRRFFERWDVTLLPHIGSCCVDIYRRATVVTLQNIESVLIRGERGLFPLN</sequence>
<dbReference type="PANTHER" id="PTHR10996:SF279">
    <property type="entry name" value="2-HYDROXYACID DEHYDROGENASE YPL113C-RELATED"/>
    <property type="match status" value="1"/>
</dbReference>
<organism evidence="3 4">
    <name type="scientific">Eremothecium gossypii (strain ATCC 10895 / CBS 109.51 / FGSC 9923 / NRRL Y-1056)</name>
    <name type="common">Yeast</name>
    <name type="synonym">Ashbya gossypii</name>
    <dbReference type="NCBI Taxonomy" id="284811"/>
    <lineage>
        <taxon>Eukaryota</taxon>
        <taxon>Fungi</taxon>
        <taxon>Dikarya</taxon>
        <taxon>Ascomycota</taxon>
        <taxon>Saccharomycotina</taxon>
        <taxon>Saccharomycetes</taxon>
        <taxon>Saccharomycetales</taxon>
        <taxon>Saccharomycetaceae</taxon>
        <taxon>Eremothecium</taxon>
    </lineage>
</organism>
<reference evidence="4" key="2">
    <citation type="journal article" date="2013" name="G3 (Bethesda)">
        <title>Genomes of Ashbya fungi isolated from insects reveal four mating-type loci, numerous translocations, lack of transposons, and distinct gene duplications.</title>
        <authorList>
            <person name="Dietrich F.S."/>
            <person name="Voegeli S."/>
            <person name="Kuo S."/>
            <person name="Philippsen P."/>
        </authorList>
    </citation>
    <scope>GENOME REANNOTATION</scope>
    <source>
        <strain evidence="4">ATCC 10895 / CBS 109.51 / FGSC 9923 / NRRL Y-1056</strain>
    </source>
</reference>
<dbReference type="InParanoid" id="Q74ZW7"/>
<dbReference type="InterPro" id="IPR036291">
    <property type="entry name" value="NAD(P)-bd_dom_sf"/>
</dbReference>
<dbReference type="GO" id="GO:0016618">
    <property type="term" value="F:hydroxypyruvate reductase [NAD(P)H] activity"/>
    <property type="evidence" value="ECO:0000318"/>
    <property type="project" value="GO_Central"/>
</dbReference>
<reference evidence="3 4" key="1">
    <citation type="journal article" date="2004" name="Science">
        <title>The Ashbya gossypii genome as a tool for mapping the ancient Saccharomyces cerevisiae genome.</title>
        <authorList>
            <person name="Dietrich F.S."/>
            <person name="Voegeli S."/>
            <person name="Brachat S."/>
            <person name="Lerch A."/>
            <person name="Gates K."/>
            <person name="Steiner S."/>
            <person name="Mohr C."/>
            <person name="Pohlmann R."/>
            <person name="Luedi P."/>
            <person name="Choi S."/>
            <person name="Wing R.A."/>
            <person name="Flavier A."/>
            <person name="Gaffney T.D."/>
            <person name="Philippsen P."/>
        </authorList>
    </citation>
    <scope>NUCLEOTIDE SEQUENCE [LARGE SCALE GENOMIC DNA]</scope>
    <source>
        <strain evidence="4">ATCC 10895 / CBS 109.51 / FGSC 9923 / NRRL Y-1056</strain>
    </source>
</reference>
<dbReference type="GO" id="GO:0030267">
    <property type="term" value="F:glyoxylate reductase (NADPH) activity"/>
    <property type="evidence" value="ECO:0000318"/>
    <property type="project" value="GO_Central"/>
</dbReference>
<dbReference type="HOGENOM" id="CLU_019796_1_2_1"/>
<evidence type="ECO:0000313" key="3">
    <source>
        <dbReference type="EMBL" id="AAS54717.1"/>
    </source>
</evidence>
<dbReference type="Pfam" id="PF02826">
    <property type="entry name" value="2-Hacid_dh_C"/>
    <property type="match status" value="1"/>
</dbReference>
<dbReference type="RefSeq" id="NP_986893.1">
    <property type="nucleotide sequence ID" value="NM_211955.1"/>
</dbReference>
<evidence type="ECO:0000259" key="2">
    <source>
        <dbReference type="Pfam" id="PF02826"/>
    </source>
</evidence>
<dbReference type="FunCoup" id="Q74ZW7">
    <property type="interactions" value="45"/>
</dbReference>
<dbReference type="GO" id="GO:0051287">
    <property type="term" value="F:NAD binding"/>
    <property type="evidence" value="ECO:0007669"/>
    <property type="project" value="InterPro"/>
</dbReference>
<dbReference type="SUPFAM" id="SSF51735">
    <property type="entry name" value="NAD(P)-binding Rossmann-fold domains"/>
    <property type="match status" value="1"/>
</dbReference>
<dbReference type="InterPro" id="IPR050223">
    <property type="entry name" value="D-isomer_2-hydroxyacid_DH"/>
</dbReference>
<keyword evidence="1" id="KW-0560">Oxidoreductase</keyword>
<feature type="domain" description="D-isomer specific 2-hydroxyacid dehydrogenase NAD-binding" evidence="2">
    <location>
        <begin position="204"/>
        <end position="352"/>
    </location>
</feature>
<accession>Q74ZW7</accession>
<name>Q74ZW7_EREGS</name>
<dbReference type="OMA" id="RGSCIDE"/>
<dbReference type="GO" id="GO:0005829">
    <property type="term" value="C:cytosol"/>
    <property type="evidence" value="ECO:0000318"/>
    <property type="project" value="GO_Central"/>
</dbReference>
<dbReference type="InterPro" id="IPR006140">
    <property type="entry name" value="D-isomer_DH_NAD-bd"/>
</dbReference>
<evidence type="ECO:0000313" key="4">
    <source>
        <dbReference type="Proteomes" id="UP000000591"/>
    </source>
</evidence>
<dbReference type="PANTHER" id="PTHR10996">
    <property type="entry name" value="2-HYDROXYACID DEHYDROGENASE-RELATED"/>
    <property type="match status" value="1"/>
</dbReference>
<dbReference type="AlphaFoldDB" id="Q74ZW7"/>
<keyword evidence="4" id="KW-1185">Reference proteome</keyword>
<dbReference type="EMBL" id="AE016820">
    <property type="protein sequence ID" value="AAS54717.1"/>
    <property type="molecule type" value="Genomic_DNA"/>
</dbReference>
<gene>
    <name evidence="3" type="ORF">AGOS_AGR227W</name>
</gene>
<dbReference type="Gene3D" id="3.40.50.720">
    <property type="entry name" value="NAD(P)-binding Rossmann-like Domain"/>
    <property type="match status" value="2"/>
</dbReference>
<dbReference type="OrthoDB" id="298012at2759"/>